<reference evidence="3 4" key="1">
    <citation type="submission" date="2010-04" db="EMBL/GenBank/DDBJ databases">
        <authorList>
            <person name="Qin X."/>
            <person name="Bachman B."/>
            <person name="Battles P."/>
            <person name="Bell A."/>
            <person name="Bess C."/>
            <person name="Bickham C."/>
            <person name="Chaboub L."/>
            <person name="Chen D."/>
            <person name="Coyle M."/>
            <person name="Deiros D.R."/>
            <person name="Dinh H."/>
            <person name="Forbes L."/>
            <person name="Fowler G."/>
            <person name="Francisco L."/>
            <person name="Fu Q."/>
            <person name="Gubbala S."/>
            <person name="Hale W."/>
            <person name="Han Y."/>
            <person name="Hemphill L."/>
            <person name="Highlander S.K."/>
            <person name="Hirani K."/>
            <person name="Hogues M."/>
            <person name="Jackson L."/>
            <person name="Jakkamsetti A."/>
            <person name="Javaid M."/>
            <person name="Jiang H."/>
            <person name="Korchina V."/>
            <person name="Kovar C."/>
            <person name="Lara F."/>
            <person name="Lee S."/>
            <person name="Mata R."/>
            <person name="Mathew T."/>
            <person name="Moen C."/>
            <person name="Morales K."/>
            <person name="Munidasa M."/>
            <person name="Nazareth L."/>
            <person name="Ngo R."/>
            <person name="Nguyen L."/>
            <person name="Okwuonu G."/>
            <person name="Ongeri F."/>
            <person name="Patil S."/>
            <person name="Petrosino J."/>
            <person name="Pham C."/>
            <person name="Pham P."/>
            <person name="Pu L.-L."/>
            <person name="Puazo M."/>
            <person name="Raj R."/>
            <person name="Reid J."/>
            <person name="Rouhana J."/>
            <person name="Saada N."/>
            <person name="Shang Y."/>
            <person name="Simmons D."/>
            <person name="Thornton R."/>
            <person name="Warren J."/>
            <person name="Weissenberger G."/>
            <person name="Zhang J."/>
            <person name="Zhang L."/>
            <person name="Zhou C."/>
            <person name="Zhu D."/>
            <person name="Muzny D."/>
            <person name="Worley K."/>
            <person name="Gibbs R."/>
        </authorList>
    </citation>
    <scope>NUCLEOTIDE SEQUENCE [LARGE SCALE GENOMIC DNA]</scope>
    <source>
        <strain evidence="3 4">ATCC 49957</strain>
    </source>
</reference>
<comment type="caution">
    <text evidence="3">The sequence shown here is derived from an EMBL/GenBank/DDBJ whole genome shotgun (WGS) entry which is preliminary data.</text>
</comment>
<dbReference type="HOGENOM" id="CLU_2169155_0_0_5"/>
<dbReference type="Gene3D" id="1.25.60.10">
    <property type="entry name" value="MgtE N-terminal domain-like"/>
    <property type="match status" value="1"/>
</dbReference>
<feature type="domain" description="Magnesium transporter MgtE intracellular" evidence="2">
    <location>
        <begin position="41"/>
        <end position="101"/>
    </location>
</feature>
<accession>D5RM22</accession>
<feature type="coiled-coil region" evidence="1">
    <location>
        <begin position="6"/>
        <end position="33"/>
    </location>
</feature>
<evidence type="ECO:0000259" key="2">
    <source>
        <dbReference type="Pfam" id="PF03448"/>
    </source>
</evidence>
<protein>
    <recommendedName>
        <fullName evidence="2">Magnesium transporter MgtE intracellular domain-containing protein</fullName>
    </recommendedName>
</protein>
<evidence type="ECO:0000313" key="4">
    <source>
        <dbReference type="Proteomes" id="UP000005324"/>
    </source>
</evidence>
<keyword evidence="4" id="KW-1185">Reference proteome</keyword>
<organism evidence="3 4">
    <name type="scientific">Pseudoroseomonas cervicalis ATCC 49957</name>
    <dbReference type="NCBI Taxonomy" id="525371"/>
    <lineage>
        <taxon>Bacteria</taxon>
        <taxon>Pseudomonadati</taxon>
        <taxon>Pseudomonadota</taxon>
        <taxon>Alphaproteobacteria</taxon>
        <taxon>Acetobacterales</taxon>
        <taxon>Roseomonadaceae</taxon>
        <taxon>Roseomonas</taxon>
    </lineage>
</organism>
<proteinExistence type="predicted"/>
<dbReference type="AlphaFoldDB" id="D5RM22"/>
<evidence type="ECO:0000313" key="3">
    <source>
        <dbReference type="EMBL" id="EFH11649.1"/>
    </source>
</evidence>
<dbReference type="Pfam" id="PF03448">
    <property type="entry name" value="MgtE_N"/>
    <property type="match status" value="1"/>
</dbReference>
<keyword evidence="1" id="KW-0175">Coiled coil</keyword>
<dbReference type="InterPro" id="IPR006668">
    <property type="entry name" value="Mg_transptr_MgtE_intracell_dom"/>
</dbReference>
<dbReference type="EMBL" id="ADVL01000343">
    <property type="protein sequence ID" value="EFH11649.1"/>
    <property type="molecule type" value="Genomic_DNA"/>
</dbReference>
<dbReference type="InterPro" id="IPR038076">
    <property type="entry name" value="MgtE_N_sf"/>
</dbReference>
<dbReference type="OrthoDB" id="9791432at2"/>
<name>D5RM22_9PROT</name>
<gene>
    <name evidence="3" type="ORF">HMPREF0731_2133</name>
</gene>
<evidence type="ECO:0000256" key="1">
    <source>
        <dbReference type="SAM" id="Coils"/>
    </source>
</evidence>
<dbReference type="Proteomes" id="UP000005324">
    <property type="component" value="Unassembled WGS sequence"/>
</dbReference>
<sequence>MREAVVAAAEQRLQARLDQLAGLQARLEENERQTRLRDDAHWASLAKLYETMRPREAALVFNELDLPLLAQIVNRMREQKAAPVFGAMEPERVRALTAELARMRAARPGL</sequence>
<dbReference type="SUPFAM" id="SSF158791">
    <property type="entry name" value="MgtE N-terminal domain-like"/>
    <property type="match status" value="1"/>
</dbReference>